<comment type="caution">
    <text evidence="2">The sequence shown here is derived from an EMBL/GenBank/DDBJ whole genome shotgun (WGS) entry which is preliminary data.</text>
</comment>
<evidence type="ECO:0000313" key="3">
    <source>
        <dbReference type="Proteomes" id="UP000318521"/>
    </source>
</evidence>
<evidence type="ECO:0000313" key="2">
    <source>
        <dbReference type="EMBL" id="TSB46135.1"/>
    </source>
</evidence>
<evidence type="ECO:0000256" key="1">
    <source>
        <dbReference type="SAM" id="MobiDB-lite"/>
    </source>
</evidence>
<proteinExistence type="predicted"/>
<sequence length="95" mass="10661">MSDQEPKRDRPDDFFSNMMFGSRPEPKAEQGKKSESKDTENKDASQMEQVIELVQSMGPVIEQLAPMATAAKSFLSKKIKEFSSDTTDPKDKSKS</sequence>
<name>A0A553ZXL2_9BACI</name>
<feature type="compositionally biased region" description="Basic and acidic residues" evidence="1">
    <location>
        <begin position="1"/>
        <end position="13"/>
    </location>
</feature>
<feature type="region of interest" description="Disordered" evidence="1">
    <location>
        <begin position="1"/>
        <end position="49"/>
    </location>
</feature>
<reference evidence="2 3" key="1">
    <citation type="submission" date="2019-07" db="EMBL/GenBank/DDBJ databases">
        <authorList>
            <person name="Park Y.J."/>
            <person name="Jeong S.E."/>
            <person name="Jung H.S."/>
        </authorList>
    </citation>
    <scope>NUCLEOTIDE SEQUENCE [LARGE SCALE GENOMIC DNA]</scope>
    <source>
        <strain evidence="3">P16(2019)</strain>
    </source>
</reference>
<organism evidence="2 3">
    <name type="scientific">Alkalicoccobacillus porphyridii</name>
    <dbReference type="NCBI Taxonomy" id="2597270"/>
    <lineage>
        <taxon>Bacteria</taxon>
        <taxon>Bacillati</taxon>
        <taxon>Bacillota</taxon>
        <taxon>Bacilli</taxon>
        <taxon>Bacillales</taxon>
        <taxon>Bacillaceae</taxon>
        <taxon>Alkalicoccobacillus</taxon>
    </lineage>
</organism>
<accession>A0A553ZXL2</accession>
<dbReference type="RefSeq" id="WP_143849029.1">
    <property type="nucleotide sequence ID" value="NZ_VLXZ01000007.1"/>
</dbReference>
<dbReference type="AlphaFoldDB" id="A0A553ZXL2"/>
<protein>
    <submittedName>
        <fullName evidence="2">Uncharacterized protein</fullName>
    </submittedName>
</protein>
<dbReference type="OrthoDB" id="2915337at2"/>
<feature type="compositionally biased region" description="Basic and acidic residues" evidence="1">
    <location>
        <begin position="24"/>
        <end position="45"/>
    </location>
</feature>
<keyword evidence="3" id="KW-1185">Reference proteome</keyword>
<dbReference type="EMBL" id="VLXZ01000007">
    <property type="protein sequence ID" value="TSB46135.1"/>
    <property type="molecule type" value="Genomic_DNA"/>
</dbReference>
<dbReference type="Proteomes" id="UP000318521">
    <property type="component" value="Unassembled WGS sequence"/>
</dbReference>
<gene>
    <name evidence="2" type="ORF">FN960_12275</name>
</gene>